<protein>
    <recommendedName>
        <fullName evidence="2">Tudor domain-containing protein</fullName>
    </recommendedName>
</protein>
<evidence type="ECO:0000259" key="2">
    <source>
        <dbReference type="SMART" id="SM00333"/>
    </source>
</evidence>
<organism evidence="3 4">
    <name type="scientific">Orchesella cincta</name>
    <name type="common">Springtail</name>
    <name type="synonym">Podura cincta</name>
    <dbReference type="NCBI Taxonomy" id="48709"/>
    <lineage>
        <taxon>Eukaryota</taxon>
        <taxon>Metazoa</taxon>
        <taxon>Ecdysozoa</taxon>
        <taxon>Arthropoda</taxon>
        <taxon>Hexapoda</taxon>
        <taxon>Collembola</taxon>
        <taxon>Entomobryomorpha</taxon>
        <taxon>Entomobryoidea</taxon>
        <taxon>Orchesellidae</taxon>
        <taxon>Orchesellinae</taxon>
        <taxon>Orchesella</taxon>
    </lineage>
</organism>
<evidence type="ECO:0000313" key="4">
    <source>
        <dbReference type="Proteomes" id="UP000094527"/>
    </source>
</evidence>
<keyword evidence="4" id="KW-1185">Reference proteome</keyword>
<evidence type="ECO:0000256" key="1">
    <source>
        <dbReference type="SAM" id="MobiDB-lite"/>
    </source>
</evidence>
<dbReference type="InterPro" id="IPR002999">
    <property type="entry name" value="Tudor"/>
</dbReference>
<proteinExistence type="predicted"/>
<sequence length="739" mass="85128">MDKPSDNRSLDRPNETTEQPKVGSSPAPIPFTVADLLPPIEKLGKFSQFSRASQDSSLAYSNDFQNDSIKGESESKQDGKGPDGEERDEATDFPNAANPDEALKFNPVVKLTNSERFKKSEVGSILKLQCIKPKVSLAVKKPLFELAEKSGEYEEMQKKMHDLYRSLNSQHILHSSDIHKGYYAVLMDQSDDNSWTRIKFLSEPKEERVKVEMIDYYYEKYVDLHSIFVHLDSAFANLPPRVSAIEMEGMGHYLNHAIFNDFVSHDSKKFLLDGELTAEVQTSGKVLIWNERFPQHEHPYGVNGHITKTLIDELQEPKLPPLLGEIRDVYVEHVESTGINVRYLGLTCNHFREMFFSISPDHIAKFKGTVKPASAVEKNDEKYLAPYHELRGVQYYRAKILAKVGTEKVFVLFIDYGNEATANISDLVLCKDVHPLLPLFPPQQIKVKLQNIGFMNADAYYLKYLNREKGQPYFLQVAKEAAEDSLAEVVLWPQDNFLYASRSINEELEKNRIGEAINPEYKPETSKPYSRTFATELRLHLELSGGRRLKPGMTVEVIVFHRDSMEDMCFVYPYNLQQDFENFVKAIDKDYSLPWNKEPKPHIVATYTKGEGLLCFSFNVMGVARALLVSPWYREPVEEDDDRLLLSSWEVYLVDYGVFEKVKLQDFRLMLPHFFKPPVFGVRAKFREFNTRKKIKDWMTSWGKDKKRFNVVVQSVSEDQYGEIVELEVKEPRNLPQLS</sequence>
<dbReference type="InterPro" id="IPR050621">
    <property type="entry name" value="Tudor_domain_containing"/>
</dbReference>
<reference evidence="3 4" key="1">
    <citation type="journal article" date="2016" name="Genome Biol. Evol.">
        <title>Gene Family Evolution Reflects Adaptation to Soil Environmental Stressors in the Genome of the Collembolan Orchesella cincta.</title>
        <authorList>
            <person name="Faddeeva-Vakhrusheva A."/>
            <person name="Derks M.F."/>
            <person name="Anvar S.Y."/>
            <person name="Agamennone V."/>
            <person name="Suring W."/>
            <person name="Smit S."/>
            <person name="van Straalen N.M."/>
            <person name="Roelofs D."/>
        </authorList>
    </citation>
    <scope>NUCLEOTIDE SEQUENCE [LARGE SCALE GENOMIC DNA]</scope>
    <source>
        <tissue evidence="3">Mixed pool</tissue>
    </source>
</reference>
<dbReference type="SUPFAM" id="SSF63748">
    <property type="entry name" value="Tudor/PWWP/MBT"/>
    <property type="match status" value="3"/>
</dbReference>
<dbReference type="Gene3D" id="2.30.30.140">
    <property type="match status" value="2"/>
</dbReference>
<feature type="domain" description="Tudor" evidence="2">
    <location>
        <begin position="374"/>
        <end position="435"/>
    </location>
</feature>
<feature type="region of interest" description="Disordered" evidence="1">
    <location>
        <begin position="51"/>
        <end position="100"/>
    </location>
</feature>
<feature type="compositionally biased region" description="Basic and acidic residues" evidence="1">
    <location>
        <begin position="69"/>
        <end position="84"/>
    </location>
</feature>
<feature type="region of interest" description="Disordered" evidence="1">
    <location>
        <begin position="1"/>
        <end position="33"/>
    </location>
</feature>
<dbReference type="Pfam" id="PF00567">
    <property type="entry name" value="TUDOR"/>
    <property type="match status" value="2"/>
</dbReference>
<dbReference type="CDD" id="cd20379">
    <property type="entry name" value="Tudor_dTUD-like"/>
    <property type="match status" value="1"/>
</dbReference>
<dbReference type="SMART" id="SM00333">
    <property type="entry name" value="TUDOR"/>
    <property type="match status" value="1"/>
</dbReference>
<feature type="compositionally biased region" description="Polar residues" evidence="1">
    <location>
        <begin position="51"/>
        <end position="68"/>
    </location>
</feature>
<dbReference type="PANTHER" id="PTHR22948:SF76">
    <property type="entry name" value="FI20010P1-RELATED"/>
    <property type="match status" value="1"/>
</dbReference>
<dbReference type="PANTHER" id="PTHR22948">
    <property type="entry name" value="TUDOR DOMAIN CONTAINING PROTEIN"/>
    <property type="match status" value="1"/>
</dbReference>
<gene>
    <name evidence="3" type="ORF">Ocin01_07828</name>
</gene>
<name>A0A1D2N0Q9_ORCCI</name>
<dbReference type="EMBL" id="LJIJ01000316">
    <property type="protein sequence ID" value="ODM98859.1"/>
    <property type="molecule type" value="Genomic_DNA"/>
</dbReference>
<dbReference type="AlphaFoldDB" id="A0A1D2N0Q9"/>
<comment type="caution">
    <text evidence="3">The sequence shown here is derived from an EMBL/GenBank/DDBJ whole genome shotgun (WGS) entry which is preliminary data.</text>
</comment>
<evidence type="ECO:0000313" key="3">
    <source>
        <dbReference type="EMBL" id="ODM98859.1"/>
    </source>
</evidence>
<accession>A0A1D2N0Q9</accession>
<dbReference type="Proteomes" id="UP000094527">
    <property type="component" value="Unassembled WGS sequence"/>
</dbReference>
<feature type="compositionally biased region" description="Basic and acidic residues" evidence="1">
    <location>
        <begin position="1"/>
        <end position="15"/>
    </location>
</feature>
<dbReference type="STRING" id="48709.A0A1D2N0Q9"/>